<dbReference type="PANTHER" id="PTHR30525">
    <property type="entry name" value="1-DEOXY-D-XYLULOSE 5-PHOSPHATE REDUCTOISOMERASE"/>
    <property type="match status" value="1"/>
</dbReference>
<comment type="subunit">
    <text evidence="9">Homodimer.</text>
</comment>
<dbReference type="InterPro" id="IPR013644">
    <property type="entry name" value="DXP_reductoisomerase_C"/>
</dbReference>
<evidence type="ECO:0000256" key="9">
    <source>
        <dbReference type="HAMAP-Rule" id="MF_00183"/>
    </source>
</evidence>
<keyword evidence="14" id="KW-1185">Reference proteome</keyword>
<reference evidence="14" key="1">
    <citation type="journal article" date="2019" name="Int. J. Syst. Evol. Microbiol.">
        <title>The Global Catalogue of Microorganisms (GCM) 10K type strain sequencing project: providing services to taxonomists for standard genome sequencing and annotation.</title>
        <authorList>
            <consortium name="The Broad Institute Genomics Platform"/>
            <consortium name="The Broad Institute Genome Sequencing Center for Infectious Disease"/>
            <person name="Wu L."/>
            <person name="Ma J."/>
        </authorList>
    </citation>
    <scope>NUCLEOTIDE SEQUENCE [LARGE SCALE GENOMIC DNA]</scope>
    <source>
        <strain evidence="14">JCM30009</strain>
    </source>
</reference>
<feature type="binding site" evidence="9">
    <location>
        <position position="228"/>
    </location>
    <ligand>
        <name>1-deoxy-D-xylulose 5-phosphate</name>
        <dbReference type="ChEBI" id="CHEBI:57792"/>
    </ligand>
</feature>
<feature type="binding site" evidence="9">
    <location>
        <position position="215"/>
    </location>
    <ligand>
        <name>NADPH</name>
        <dbReference type="ChEBI" id="CHEBI:57783"/>
    </ligand>
</feature>
<keyword evidence="4 9" id="KW-0521">NADP</keyword>
<protein>
    <recommendedName>
        <fullName evidence="9">1-deoxy-D-xylulose 5-phosphate reductoisomerase</fullName>
        <shortName evidence="9">DXP reductoisomerase</shortName>
        <ecNumber evidence="9">1.1.1.267</ecNumber>
    </recommendedName>
    <alternativeName>
        <fullName evidence="9">1-deoxyxylulose-5-phosphate reductoisomerase</fullName>
    </alternativeName>
    <alternativeName>
        <fullName evidence="9">2-C-methyl-D-erythritol 4-phosphate synthase</fullName>
    </alternativeName>
</protein>
<dbReference type="SUPFAM" id="SSF69055">
    <property type="entry name" value="1-deoxy-D-xylulose-5-phosphate reductoisomerase, C-terminal domain"/>
    <property type="match status" value="1"/>
</dbReference>
<dbReference type="RefSeq" id="WP_108702008.1">
    <property type="nucleotide sequence ID" value="NZ_JBHSRG010000002.1"/>
</dbReference>
<feature type="binding site" evidence="9">
    <location>
        <position position="150"/>
    </location>
    <ligand>
        <name>Mn(2+)</name>
        <dbReference type="ChEBI" id="CHEBI:29035"/>
    </ligand>
</feature>
<feature type="binding site" evidence="9">
    <location>
        <position position="125"/>
    </location>
    <ligand>
        <name>1-deoxy-D-xylulose 5-phosphate</name>
        <dbReference type="ChEBI" id="CHEBI:57792"/>
    </ligand>
</feature>
<evidence type="ECO:0000256" key="7">
    <source>
        <dbReference type="ARBA" id="ARBA00023229"/>
    </source>
</evidence>
<comment type="function">
    <text evidence="9">Catalyzes the NADPH-dependent rearrangement and reduction of 1-deoxy-D-xylulose-5-phosphate (DXP) to 2-C-methyl-D-erythritol 4-phosphate (MEP).</text>
</comment>
<comment type="pathway">
    <text evidence="1 9">Isoprenoid biosynthesis; isopentenyl diphosphate biosynthesis via DXP pathway; isopentenyl diphosphate from 1-deoxy-D-xylulose 5-phosphate: step 1/6.</text>
</comment>
<comment type="catalytic activity">
    <reaction evidence="8">
        <text>2-C-methyl-D-erythritol 4-phosphate + NADP(+) = 1-deoxy-D-xylulose 5-phosphate + NADPH + H(+)</text>
        <dbReference type="Rhea" id="RHEA:13717"/>
        <dbReference type="ChEBI" id="CHEBI:15378"/>
        <dbReference type="ChEBI" id="CHEBI:57783"/>
        <dbReference type="ChEBI" id="CHEBI:57792"/>
        <dbReference type="ChEBI" id="CHEBI:58262"/>
        <dbReference type="ChEBI" id="CHEBI:58349"/>
        <dbReference type="EC" id="1.1.1.267"/>
    </reaction>
    <physiologicalReaction direction="right-to-left" evidence="8">
        <dbReference type="Rhea" id="RHEA:13719"/>
    </physiologicalReaction>
</comment>
<dbReference type="Proteomes" id="UP001596169">
    <property type="component" value="Unassembled WGS sequence"/>
</dbReference>
<comment type="cofactor">
    <cofactor evidence="9">
        <name>Mg(2+)</name>
        <dbReference type="ChEBI" id="CHEBI:18420"/>
    </cofactor>
    <cofactor evidence="9">
        <name>Mn(2+)</name>
        <dbReference type="ChEBI" id="CHEBI:29035"/>
    </cofactor>
</comment>
<dbReference type="PROSITE" id="PS51257">
    <property type="entry name" value="PROKAR_LIPOPROTEIN"/>
    <property type="match status" value="1"/>
</dbReference>
<dbReference type="SUPFAM" id="SSF51735">
    <property type="entry name" value="NAD(P)-binding Rossmann-fold domains"/>
    <property type="match status" value="1"/>
</dbReference>
<keyword evidence="6 9" id="KW-0464">Manganese</keyword>
<evidence type="ECO:0000256" key="1">
    <source>
        <dbReference type="ARBA" id="ARBA00005094"/>
    </source>
</evidence>
<evidence type="ECO:0000256" key="6">
    <source>
        <dbReference type="ARBA" id="ARBA00023211"/>
    </source>
</evidence>
<gene>
    <name evidence="13" type="primary">ispC</name>
    <name evidence="9" type="synonym">dxr</name>
    <name evidence="13" type="ORF">ACFPZP_03035</name>
</gene>
<evidence type="ECO:0000313" key="14">
    <source>
        <dbReference type="Proteomes" id="UP001596169"/>
    </source>
</evidence>
<keyword evidence="9" id="KW-0460">Magnesium</keyword>
<evidence type="ECO:0000256" key="5">
    <source>
        <dbReference type="ARBA" id="ARBA00023002"/>
    </source>
</evidence>
<keyword evidence="3 9" id="KW-0479">Metal-binding</keyword>
<feature type="binding site" evidence="9">
    <location>
        <position position="12"/>
    </location>
    <ligand>
        <name>NADPH</name>
        <dbReference type="ChEBI" id="CHEBI:57783"/>
    </ligand>
</feature>
<evidence type="ECO:0000259" key="12">
    <source>
        <dbReference type="Pfam" id="PF13288"/>
    </source>
</evidence>
<dbReference type="Gene3D" id="1.10.1740.10">
    <property type="match status" value="1"/>
</dbReference>
<dbReference type="NCBIfam" id="NF003938">
    <property type="entry name" value="PRK05447.1-1"/>
    <property type="match status" value="1"/>
</dbReference>
<feature type="domain" description="DXP reductoisomerase C-terminal" evidence="12">
    <location>
        <begin position="271"/>
        <end position="387"/>
    </location>
</feature>
<evidence type="ECO:0000313" key="13">
    <source>
        <dbReference type="EMBL" id="MFC6120039.1"/>
    </source>
</evidence>
<dbReference type="Pfam" id="PF02670">
    <property type="entry name" value="DXP_reductoisom"/>
    <property type="match status" value="1"/>
</dbReference>
<feature type="binding site" evidence="9">
    <location>
        <position position="38"/>
    </location>
    <ligand>
        <name>NADPH</name>
        <dbReference type="ChEBI" id="CHEBI:57783"/>
    </ligand>
</feature>
<dbReference type="EC" id="1.1.1.267" evidence="9"/>
<sequence length="399" mass="43088">MKHLTLLGSTGSIGCSTLDVVRHNPDRFSITALVAGKNVTRMVEQCLEFTPRFAVMDDEASARQLKAELQQQGCPTQVMSGQQAACEMAALDEVDQVMAAIVGAAGLVPTLAAIRAGKTVLLANKESLVTCGRLFMDAVKESGAQLLPVDSEHNAIFQSLPETIQQNLGYADLEQNGVSSILLTGSGGPFRETPMSELASMTPDQACRHPNWSMGRKISVDSATMMNKGLEYIEARWLFNASARQMEVLIHPQSVIHSMVRYQDGSVLAQLGEPDMRTPIAHTMAWPERVPSGANALDFCKLSALSFAAPDYNRYPCLKLAIDAFAQGQAATTALNAANEVTVSAFLASAIRFTDIAALNLSVLEQMVLSEPQSIDDVLAVDRLARDVAQKQVTRFASW</sequence>
<organism evidence="13 14">
    <name type="scientific">Citrobacter bitternis</name>
    <dbReference type="NCBI Taxonomy" id="1585982"/>
    <lineage>
        <taxon>Bacteria</taxon>
        <taxon>Pseudomonadati</taxon>
        <taxon>Pseudomonadota</taxon>
        <taxon>Gammaproteobacteria</taxon>
        <taxon>Enterobacterales</taxon>
        <taxon>Enterobacteriaceae</taxon>
        <taxon>Citrobacter</taxon>
    </lineage>
</organism>
<proteinExistence type="inferred from homology"/>
<feature type="binding site" evidence="9">
    <location>
        <position position="126"/>
    </location>
    <ligand>
        <name>NADPH</name>
        <dbReference type="ChEBI" id="CHEBI:57783"/>
    </ligand>
</feature>
<evidence type="ECO:0000259" key="11">
    <source>
        <dbReference type="Pfam" id="PF08436"/>
    </source>
</evidence>
<feature type="binding site" evidence="9">
    <location>
        <position position="209"/>
    </location>
    <ligand>
        <name>1-deoxy-D-xylulose 5-phosphate</name>
        <dbReference type="ChEBI" id="CHEBI:57792"/>
    </ligand>
</feature>
<evidence type="ECO:0000256" key="8">
    <source>
        <dbReference type="ARBA" id="ARBA00048543"/>
    </source>
</evidence>
<dbReference type="Gene3D" id="3.40.50.720">
    <property type="entry name" value="NAD(P)-binding Rossmann-like Domain"/>
    <property type="match status" value="1"/>
</dbReference>
<feature type="binding site" evidence="9">
    <location>
        <position position="222"/>
    </location>
    <ligand>
        <name>1-deoxy-D-xylulose 5-phosphate</name>
        <dbReference type="ChEBI" id="CHEBI:57792"/>
    </ligand>
</feature>
<dbReference type="NCBIfam" id="NF009114">
    <property type="entry name" value="PRK12464.1"/>
    <property type="match status" value="1"/>
</dbReference>
<feature type="binding site" evidence="9">
    <location>
        <position position="227"/>
    </location>
    <ligand>
        <name>1-deoxy-D-xylulose 5-phosphate</name>
        <dbReference type="ChEBI" id="CHEBI:57792"/>
    </ligand>
</feature>
<dbReference type="PANTHER" id="PTHR30525:SF0">
    <property type="entry name" value="1-DEOXY-D-XYLULOSE 5-PHOSPHATE REDUCTOISOMERASE, CHLOROPLASTIC"/>
    <property type="match status" value="1"/>
</dbReference>
<evidence type="ECO:0000256" key="2">
    <source>
        <dbReference type="ARBA" id="ARBA00006825"/>
    </source>
</evidence>
<dbReference type="PIRSF" id="PIRSF006205">
    <property type="entry name" value="Dxp_reductismrs"/>
    <property type="match status" value="1"/>
</dbReference>
<feature type="binding site" evidence="9">
    <location>
        <position position="10"/>
    </location>
    <ligand>
        <name>NADPH</name>
        <dbReference type="ChEBI" id="CHEBI:57783"/>
    </ligand>
</feature>
<feature type="binding site" evidence="9">
    <location>
        <position position="13"/>
    </location>
    <ligand>
        <name>NADPH</name>
        <dbReference type="ChEBI" id="CHEBI:57783"/>
    </ligand>
</feature>
<evidence type="ECO:0000259" key="10">
    <source>
        <dbReference type="Pfam" id="PF02670"/>
    </source>
</evidence>
<dbReference type="InterPro" id="IPR036169">
    <property type="entry name" value="DXPR_C_sf"/>
</dbReference>
<comment type="caution">
    <text evidence="13">The sequence shown here is derived from an EMBL/GenBank/DDBJ whole genome shotgun (WGS) entry which is preliminary data.</text>
</comment>
<feature type="domain" description="1-deoxy-D-xylulose 5-phosphate reductoisomerase N-terminal" evidence="10">
    <location>
        <begin position="4"/>
        <end position="132"/>
    </location>
</feature>
<feature type="binding site" evidence="9">
    <location>
        <position position="231"/>
    </location>
    <ligand>
        <name>Mn(2+)</name>
        <dbReference type="ChEBI" id="CHEBI:29035"/>
    </ligand>
</feature>
<dbReference type="InterPro" id="IPR036291">
    <property type="entry name" value="NAD(P)-bd_dom_sf"/>
</dbReference>
<evidence type="ECO:0000256" key="4">
    <source>
        <dbReference type="ARBA" id="ARBA00022857"/>
    </source>
</evidence>
<dbReference type="InterPro" id="IPR026877">
    <property type="entry name" value="DXPR_C"/>
</dbReference>
<feature type="binding site" evidence="9">
    <location>
        <position position="37"/>
    </location>
    <ligand>
        <name>NADPH</name>
        <dbReference type="ChEBI" id="CHEBI:57783"/>
    </ligand>
</feature>
<dbReference type="Pfam" id="PF13288">
    <property type="entry name" value="DXPR_C"/>
    <property type="match status" value="1"/>
</dbReference>
<dbReference type="GO" id="GO:0030604">
    <property type="term" value="F:1-deoxy-D-xylulose-5-phosphate reductoisomerase activity"/>
    <property type="evidence" value="ECO:0007669"/>
    <property type="project" value="UniProtKB-EC"/>
</dbReference>
<feature type="binding site" evidence="9">
    <location>
        <position position="152"/>
    </location>
    <ligand>
        <name>Mn(2+)</name>
        <dbReference type="ChEBI" id="CHEBI:29035"/>
    </ligand>
</feature>
<dbReference type="InterPro" id="IPR013512">
    <property type="entry name" value="DXP_reductoisomerase_N"/>
</dbReference>
<feature type="binding site" evidence="9">
    <location>
        <position position="152"/>
    </location>
    <ligand>
        <name>1-deoxy-D-xylulose 5-phosphate</name>
        <dbReference type="ChEBI" id="CHEBI:57792"/>
    </ligand>
</feature>
<feature type="binding site" evidence="9">
    <location>
        <position position="11"/>
    </location>
    <ligand>
        <name>NADPH</name>
        <dbReference type="ChEBI" id="CHEBI:57783"/>
    </ligand>
</feature>
<dbReference type="NCBIfam" id="TIGR00243">
    <property type="entry name" value="Dxr"/>
    <property type="match status" value="1"/>
</dbReference>
<name>A0ABW1PTZ4_9ENTR</name>
<keyword evidence="7 9" id="KW-0414">Isoprene biosynthesis</keyword>
<comment type="similarity">
    <text evidence="2 9">Belongs to the DXR family.</text>
</comment>
<evidence type="ECO:0000256" key="3">
    <source>
        <dbReference type="ARBA" id="ARBA00022723"/>
    </source>
</evidence>
<dbReference type="EMBL" id="JBHSRG010000002">
    <property type="protein sequence ID" value="MFC6120039.1"/>
    <property type="molecule type" value="Genomic_DNA"/>
</dbReference>
<dbReference type="SUPFAM" id="SSF55347">
    <property type="entry name" value="Glyceraldehyde-3-phosphate dehydrogenase-like, C-terminal domain"/>
    <property type="match status" value="1"/>
</dbReference>
<dbReference type="HAMAP" id="MF_00183">
    <property type="entry name" value="DXP_reductoisom"/>
    <property type="match status" value="1"/>
</dbReference>
<feature type="binding site" evidence="9">
    <location>
        <position position="124"/>
    </location>
    <ligand>
        <name>NADPH</name>
        <dbReference type="ChEBI" id="CHEBI:57783"/>
    </ligand>
</feature>
<dbReference type="InterPro" id="IPR003821">
    <property type="entry name" value="DXP_reductoisomerase"/>
</dbReference>
<feature type="domain" description="1-deoxy-D-xylulose 5-phosphate reductoisomerase C-terminal" evidence="11">
    <location>
        <begin position="146"/>
        <end position="239"/>
    </location>
</feature>
<feature type="binding site" evidence="9">
    <location>
        <position position="36"/>
    </location>
    <ligand>
        <name>NADPH</name>
        <dbReference type="ChEBI" id="CHEBI:57783"/>
    </ligand>
</feature>
<feature type="binding site" evidence="9">
    <location>
        <position position="151"/>
    </location>
    <ligand>
        <name>1-deoxy-D-xylulose 5-phosphate</name>
        <dbReference type="ChEBI" id="CHEBI:57792"/>
    </ligand>
</feature>
<feature type="binding site" evidence="9">
    <location>
        <position position="231"/>
    </location>
    <ligand>
        <name>1-deoxy-D-xylulose 5-phosphate</name>
        <dbReference type="ChEBI" id="CHEBI:57792"/>
    </ligand>
</feature>
<feature type="binding site" evidence="9">
    <location>
        <position position="186"/>
    </location>
    <ligand>
        <name>1-deoxy-D-xylulose 5-phosphate</name>
        <dbReference type="ChEBI" id="CHEBI:57792"/>
    </ligand>
</feature>
<keyword evidence="5 9" id="KW-0560">Oxidoreductase</keyword>
<dbReference type="Pfam" id="PF08436">
    <property type="entry name" value="DXP_redisom_C"/>
    <property type="match status" value="1"/>
</dbReference>
<accession>A0ABW1PTZ4</accession>